<dbReference type="Proteomes" id="UP000474718">
    <property type="component" value="Unassembled WGS sequence"/>
</dbReference>
<dbReference type="NCBIfam" id="TIGR00704">
    <property type="entry name" value="NaPi_cotrn_rel"/>
    <property type="match status" value="1"/>
</dbReference>
<dbReference type="Pfam" id="PF02690">
    <property type="entry name" value="Na_Pi_cotrans"/>
    <property type="match status" value="2"/>
</dbReference>
<dbReference type="NCBIfam" id="NF037997">
    <property type="entry name" value="Na_Pi_symport"/>
    <property type="match status" value="1"/>
</dbReference>
<keyword evidence="9" id="KW-1185">Reference proteome</keyword>
<dbReference type="InterPro" id="IPR038078">
    <property type="entry name" value="PhoU-like_sf"/>
</dbReference>
<evidence type="ECO:0000256" key="2">
    <source>
        <dbReference type="ARBA" id="ARBA00022475"/>
    </source>
</evidence>
<dbReference type="Pfam" id="PF01895">
    <property type="entry name" value="PhoU"/>
    <property type="match status" value="2"/>
</dbReference>
<evidence type="ECO:0000259" key="7">
    <source>
        <dbReference type="Pfam" id="PF01895"/>
    </source>
</evidence>
<keyword evidence="4 6" id="KW-1133">Transmembrane helix</keyword>
<evidence type="ECO:0000256" key="5">
    <source>
        <dbReference type="ARBA" id="ARBA00023136"/>
    </source>
</evidence>
<evidence type="ECO:0000313" key="9">
    <source>
        <dbReference type="Proteomes" id="UP000474718"/>
    </source>
</evidence>
<reference evidence="8 9" key="1">
    <citation type="journal article" date="2019" name="Nat. Med.">
        <title>A library of human gut bacterial isolates paired with longitudinal multiomics data enables mechanistic microbiome research.</title>
        <authorList>
            <person name="Poyet M."/>
            <person name="Groussin M."/>
            <person name="Gibbons S.M."/>
            <person name="Avila-Pacheco J."/>
            <person name="Jiang X."/>
            <person name="Kearney S.M."/>
            <person name="Perrotta A.R."/>
            <person name="Berdy B."/>
            <person name="Zhao S."/>
            <person name="Lieberman T.D."/>
            <person name="Swanson P.K."/>
            <person name="Smith M."/>
            <person name="Roesemann S."/>
            <person name="Alexander J.E."/>
            <person name="Rich S.A."/>
            <person name="Livny J."/>
            <person name="Vlamakis H."/>
            <person name="Clish C."/>
            <person name="Bullock K."/>
            <person name="Deik A."/>
            <person name="Scott J."/>
            <person name="Pierce K.A."/>
            <person name="Xavier R.J."/>
            <person name="Alm E.J."/>
        </authorList>
    </citation>
    <scope>NUCLEOTIDE SEQUENCE [LARGE SCALE GENOMIC DNA]</scope>
    <source>
        <strain evidence="8 9">BIOML-A2</strain>
    </source>
</reference>
<dbReference type="PANTHER" id="PTHR10010:SF46">
    <property type="entry name" value="SODIUM-DEPENDENT PHOSPHATE TRANSPORT PROTEIN 2B"/>
    <property type="match status" value="1"/>
</dbReference>
<feature type="domain" description="PhoU" evidence="7">
    <location>
        <begin position="343"/>
        <end position="429"/>
    </location>
</feature>
<evidence type="ECO:0000256" key="6">
    <source>
        <dbReference type="SAM" id="Phobius"/>
    </source>
</evidence>
<comment type="caution">
    <text evidence="8">The sequence shown here is derived from an EMBL/GenBank/DDBJ whole genome shotgun (WGS) entry which is preliminary data.</text>
</comment>
<evidence type="ECO:0000256" key="4">
    <source>
        <dbReference type="ARBA" id="ARBA00022989"/>
    </source>
</evidence>
<dbReference type="SUPFAM" id="SSF109755">
    <property type="entry name" value="PhoU-like"/>
    <property type="match status" value="1"/>
</dbReference>
<accession>A0ABW9WR05</accession>
<gene>
    <name evidence="8" type="ORF">GT747_00080</name>
</gene>
<organism evidence="8 9">
    <name type="scientific">Bittarella massiliensis</name>
    <name type="common">ex Durand et al. 2017</name>
    <dbReference type="NCBI Taxonomy" id="1720313"/>
    <lineage>
        <taxon>Bacteria</taxon>
        <taxon>Bacillati</taxon>
        <taxon>Bacillota</taxon>
        <taxon>Clostridia</taxon>
        <taxon>Eubacteriales</taxon>
        <taxon>Oscillospiraceae</taxon>
        <taxon>Bittarella (ex Durand et al. 2017)</taxon>
    </lineage>
</organism>
<feature type="transmembrane region" description="Helical" evidence="6">
    <location>
        <begin position="244"/>
        <end position="265"/>
    </location>
</feature>
<comment type="subcellular location">
    <subcellularLocation>
        <location evidence="1">Cell membrane</location>
        <topology evidence="1">Multi-pass membrane protein</topology>
    </subcellularLocation>
</comment>
<feature type="transmembrane region" description="Helical" evidence="6">
    <location>
        <begin position="285"/>
        <end position="303"/>
    </location>
</feature>
<dbReference type="PANTHER" id="PTHR10010">
    <property type="entry name" value="SOLUTE CARRIER FAMILY 34 SODIUM PHOSPHATE , MEMBER 2-RELATED"/>
    <property type="match status" value="1"/>
</dbReference>
<dbReference type="InterPro" id="IPR003841">
    <property type="entry name" value="Na/Pi_transpt"/>
</dbReference>
<keyword evidence="2" id="KW-1003">Cell membrane</keyword>
<evidence type="ECO:0000256" key="1">
    <source>
        <dbReference type="ARBA" id="ARBA00004651"/>
    </source>
</evidence>
<dbReference type="Gene3D" id="1.20.58.220">
    <property type="entry name" value="Phosphate transport system protein phou homolog 2, domain 2"/>
    <property type="match status" value="1"/>
</dbReference>
<sequence length="544" mass="59311">MTMGIGNILALLGGLGAFLFGMKYMGDGLEAAAGPKMSNLMETLTRTPVRGFLLGMLVTVAIQSSSATTVMVMGFLNAGILNLAQATGVIIGANIGTTITSVLIALDISAMAPFCIFIGAAALLYCKKRTYKHIGQVVLGFGILFQGLDTMSGAMGALKDVPAFQQFITTAKNPIVGVLVGVLLCAVIQSSSAAVGVLQALALQGLMPIHFASFIICGINIGSSVPPFLSAISAKNNAKRAACIYFIYNVIGALLFVPITLFTPFTDWIEMLTAVPMVQVSLCHIAFKVVTGLVLLPFTDGIVKLSYKFVPRKAHEDERRLLFIDKNLATSPSAAVAQIQKEVERMSRVARNNFVRAAEGLLKSDVSQAELIRDQEDLIDYLNHGITDFLVKITKQEMPGRISLYVSRIFHVVSDIERIGDHALNLLERTEMFVDRELLYSPMAIQELETIYEADLYLFDRSIGAFLRQDLTDAEEGELHDLEERVDELVLTSQDNHVARLRRNECQTEPGLVFDEVLNDLERIGDHSFNIAQAAKKGKAARMV</sequence>
<feature type="transmembrane region" description="Helical" evidence="6">
    <location>
        <begin position="52"/>
        <end position="76"/>
    </location>
</feature>
<feature type="transmembrane region" description="Helical" evidence="6">
    <location>
        <begin position="175"/>
        <end position="203"/>
    </location>
</feature>
<evidence type="ECO:0000313" key="8">
    <source>
        <dbReference type="EMBL" id="MZL68171.1"/>
    </source>
</evidence>
<dbReference type="InterPro" id="IPR004633">
    <property type="entry name" value="NaPi_cotrn-rel/YqeW-like"/>
</dbReference>
<evidence type="ECO:0000256" key="3">
    <source>
        <dbReference type="ARBA" id="ARBA00022692"/>
    </source>
</evidence>
<name>A0ABW9WR05_9FIRM</name>
<feature type="transmembrane region" description="Helical" evidence="6">
    <location>
        <begin position="209"/>
        <end position="232"/>
    </location>
</feature>
<proteinExistence type="predicted"/>
<dbReference type="InterPro" id="IPR026022">
    <property type="entry name" value="PhoU_dom"/>
</dbReference>
<dbReference type="EMBL" id="WWVX01000001">
    <property type="protein sequence ID" value="MZL68171.1"/>
    <property type="molecule type" value="Genomic_DNA"/>
</dbReference>
<feature type="domain" description="PhoU" evidence="7">
    <location>
        <begin position="459"/>
        <end position="534"/>
    </location>
</feature>
<protein>
    <recommendedName>
        <fullName evidence="7">PhoU domain-containing protein</fullName>
    </recommendedName>
</protein>
<keyword evidence="3 6" id="KW-0812">Transmembrane</keyword>
<feature type="transmembrane region" description="Helical" evidence="6">
    <location>
        <begin position="110"/>
        <end position="126"/>
    </location>
</feature>
<keyword evidence="5 6" id="KW-0472">Membrane</keyword>